<dbReference type="EMBL" id="NBAG03000504">
    <property type="protein sequence ID" value="PNI19011.1"/>
    <property type="molecule type" value="Genomic_DNA"/>
</dbReference>
<evidence type="ECO:0000256" key="1">
    <source>
        <dbReference type="SAM" id="MobiDB-lite"/>
    </source>
</evidence>
<accession>A0A2J8J8B0</accession>
<feature type="region of interest" description="Disordered" evidence="1">
    <location>
        <begin position="50"/>
        <end position="69"/>
    </location>
</feature>
<evidence type="ECO:0000313" key="4">
    <source>
        <dbReference type="Proteomes" id="UP000236370"/>
    </source>
</evidence>
<protein>
    <submittedName>
        <fullName evidence="3">METRN isoform 6</fullName>
    </submittedName>
</protein>
<feature type="chain" id="PRO_5014345044" evidence="2">
    <location>
        <begin position="24"/>
        <end position="69"/>
    </location>
</feature>
<organism evidence="3 4">
    <name type="scientific">Pan troglodytes</name>
    <name type="common">Chimpanzee</name>
    <dbReference type="NCBI Taxonomy" id="9598"/>
    <lineage>
        <taxon>Eukaryota</taxon>
        <taxon>Metazoa</taxon>
        <taxon>Chordata</taxon>
        <taxon>Craniata</taxon>
        <taxon>Vertebrata</taxon>
        <taxon>Euteleostomi</taxon>
        <taxon>Mammalia</taxon>
        <taxon>Eutheria</taxon>
        <taxon>Euarchontoglires</taxon>
        <taxon>Primates</taxon>
        <taxon>Haplorrhini</taxon>
        <taxon>Catarrhini</taxon>
        <taxon>Hominidae</taxon>
        <taxon>Pan</taxon>
    </lineage>
</organism>
<feature type="signal peptide" evidence="2">
    <location>
        <begin position="1"/>
        <end position="23"/>
    </location>
</feature>
<evidence type="ECO:0000256" key="2">
    <source>
        <dbReference type="SAM" id="SignalP"/>
    </source>
</evidence>
<name>A0A2J8J8B0_PANTR</name>
<dbReference type="AlphaFoldDB" id="A0A2J8J8B0"/>
<evidence type="ECO:0000313" key="3">
    <source>
        <dbReference type="EMBL" id="PNI19011.1"/>
    </source>
</evidence>
<gene>
    <name evidence="3" type="ORF">CK820_G0049940</name>
</gene>
<keyword evidence="2" id="KW-0732">Signal</keyword>
<sequence>MGFPAAALLCALCCGLLAPAARAGYSEERCSWRGRPRRTGTSAAAWPPSALSCARTGAPSCPRRPTVSA</sequence>
<dbReference type="Proteomes" id="UP000236370">
    <property type="component" value="Unassembled WGS sequence"/>
</dbReference>
<proteinExistence type="predicted"/>
<comment type="caution">
    <text evidence="3">The sequence shown here is derived from an EMBL/GenBank/DDBJ whole genome shotgun (WGS) entry which is preliminary data.</text>
</comment>
<reference evidence="3 4" key="1">
    <citation type="submission" date="2017-12" db="EMBL/GenBank/DDBJ databases">
        <title>High-resolution comparative analysis of great ape genomes.</title>
        <authorList>
            <person name="Pollen A."/>
            <person name="Hastie A."/>
            <person name="Hormozdiari F."/>
            <person name="Dougherty M."/>
            <person name="Liu R."/>
            <person name="Chaisson M."/>
            <person name="Hoppe E."/>
            <person name="Hill C."/>
            <person name="Pang A."/>
            <person name="Hillier L."/>
            <person name="Baker C."/>
            <person name="Armstrong J."/>
            <person name="Shendure J."/>
            <person name="Paten B."/>
            <person name="Wilson R."/>
            <person name="Chao H."/>
            <person name="Schneider V."/>
            <person name="Ventura M."/>
            <person name="Kronenberg Z."/>
            <person name="Murali S."/>
            <person name="Gordon D."/>
            <person name="Cantsilieris S."/>
            <person name="Munson K."/>
            <person name="Nelson B."/>
            <person name="Raja A."/>
            <person name="Underwood J."/>
            <person name="Diekhans M."/>
            <person name="Fiddes I."/>
            <person name="Haussler D."/>
            <person name="Eichler E."/>
        </authorList>
    </citation>
    <scope>NUCLEOTIDE SEQUENCE [LARGE SCALE GENOMIC DNA]</scope>
    <source>
        <strain evidence="3">Yerkes chimp pedigree #C0471</strain>
    </source>
</reference>